<dbReference type="Proteomes" id="UP000216411">
    <property type="component" value="Unassembled WGS sequence"/>
</dbReference>
<dbReference type="REBASE" id="241137">
    <property type="entry name" value="Lgl19302ORF14825P"/>
</dbReference>
<keyword evidence="2" id="KW-0378">Hydrolase</keyword>
<dbReference type="GO" id="GO:0004519">
    <property type="term" value="F:endonuclease activity"/>
    <property type="evidence" value="ECO:0007669"/>
    <property type="project" value="UniProtKB-KW"/>
</dbReference>
<dbReference type="RefSeq" id="WP_094378370.1">
    <property type="nucleotide sequence ID" value="NZ_NOKA02000031.1"/>
</dbReference>
<evidence type="ECO:0000313" key="5">
    <source>
        <dbReference type="Proteomes" id="UP000247523"/>
    </source>
</evidence>
<dbReference type="EMBL" id="NOKA02000031">
    <property type="protein sequence ID" value="RDY30648.1"/>
    <property type="molecule type" value="Genomic_DNA"/>
</dbReference>
<organism evidence="2 5">
    <name type="scientific">Lachnotalea glycerini</name>
    <dbReference type="NCBI Taxonomy" id="1763509"/>
    <lineage>
        <taxon>Bacteria</taxon>
        <taxon>Bacillati</taxon>
        <taxon>Bacillota</taxon>
        <taxon>Clostridia</taxon>
        <taxon>Lachnospirales</taxon>
        <taxon>Lachnospiraceae</taxon>
        <taxon>Lachnotalea</taxon>
    </lineage>
</organism>
<proteinExistence type="predicted"/>
<dbReference type="InterPro" id="IPR012297">
    <property type="entry name" value="EcoO109IR_cat_dom_sf"/>
</dbReference>
<dbReference type="Proteomes" id="UP000247523">
    <property type="component" value="Unassembled WGS sequence"/>
</dbReference>
<dbReference type="SUPFAM" id="SSF52980">
    <property type="entry name" value="Restriction endonuclease-like"/>
    <property type="match status" value="1"/>
</dbReference>
<protein>
    <submittedName>
        <fullName evidence="2 3">Restriction endonuclease</fullName>
    </submittedName>
</protein>
<evidence type="ECO:0000259" key="1">
    <source>
        <dbReference type="Pfam" id="PF14511"/>
    </source>
</evidence>
<evidence type="ECO:0000313" key="3">
    <source>
        <dbReference type="EMBL" id="RDY30648.1"/>
    </source>
</evidence>
<dbReference type="OrthoDB" id="449755at2"/>
<sequence length="292" mass="33475">MDNTFFDKYINNEISYDEFDKHVSLICESSDNYGTLGLNESEFILYKRLGKDALGSIIAARKQKTEIIQKWKKFFREEIAENHRKNTLKLEHLNEFNLNPFLDNYKANFLLGDNSPKSKATALVYARALGTSINTTFGTNLQKFCSDILSGYASTTSGIDIEFEDFTDGRRKYCQIKAGPNTINKDDVKTISDHFAGVKNLARTNNLNIGLNDLIVGVFYGEEKNLSNHYRKIQKDYPVYIGQDFWYRLTGDCNFYKELTTAIDEVASEYDGRELLETVIKRLSAEIEKAED</sequence>
<comment type="caution">
    <text evidence="2">The sequence shown here is derived from an EMBL/GenBank/DDBJ whole genome shotgun (WGS) entry which is preliminary data.</text>
</comment>
<reference evidence="3 4" key="1">
    <citation type="journal article" date="2017" name="Genome Announc.">
        <title>Draft Genome Sequence of a Sporulating and Motile Strain of Lachnotalea glycerini Isolated from Water in Quebec City, Canada.</title>
        <authorList>
            <person name="Maheux A.F."/>
            <person name="Boudreau D.K."/>
            <person name="Berube E."/>
            <person name="Boissinot M."/>
            <person name="Raymond F."/>
            <person name="Brodeur S."/>
            <person name="Corbeil J."/>
            <person name="Isabel S."/>
            <person name="Omar R.F."/>
            <person name="Bergeron M.G."/>
        </authorList>
    </citation>
    <scope>NUCLEOTIDE SEQUENCE [LARGE SCALE GENOMIC DNA]</scope>
    <source>
        <strain evidence="3 4">CCRI-19302</strain>
    </source>
</reference>
<evidence type="ECO:0000313" key="4">
    <source>
        <dbReference type="Proteomes" id="UP000216411"/>
    </source>
</evidence>
<evidence type="ECO:0000313" key="2">
    <source>
        <dbReference type="EMBL" id="PXV86847.1"/>
    </source>
</evidence>
<accession>A0A255I8A2</accession>
<dbReference type="Pfam" id="PF14511">
    <property type="entry name" value="RE_EcoO109I"/>
    <property type="match status" value="1"/>
</dbReference>
<gene>
    <name evidence="2" type="ORF">C8E03_11147</name>
    <name evidence="3" type="ORF">CG710_013460</name>
</gene>
<keyword evidence="2" id="KW-0255">Endonuclease</keyword>
<feature type="domain" description="Type II restriction endonuclease EcoO109IR" evidence="1">
    <location>
        <begin position="72"/>
        <end position="269"/>
    </location>
</feature>
<dbReference type="CDD" id="cd22346">
    <property type="entry name" value="PDDEXK_nuclease"/>
    <property type="match status" value="1"/>
</dbReference>
<dbReference type="InterPro" id="IPR032793">
    <property type="entry name" value="RE_EcoO109IR"/>
</dbReference>
<dbReference type="Gene3D" id="3.40.1560.10">
    <property type="entry name" value="type ii restriction endonuclease, domain 2"/>
    <property type="match status" value="1"/>
</dbReference>
<name>A0A255I8A2_9FIRM</name>
<dbReference type="InterPro" id="IPR011335">
    <property type="entry name" value="Restrct_endonuc-II-like"/>
</dbReference>
<dbReference type="AlphaFoldDB" id="A0A255I8A2"/>
<reference evidence="2 5" key="2">
    <citation type="submission" date="2018-05" db="EMBL/GenBank/DDBJ databases">
        <title>Genomic Encyclopedia of Type Strains, Phase IV (KMG-IV): sequencing the most valuable type-strain genomes for metagenomic binning, comparative biology and taxonomic classification.</title>
        <authorList>
            <person name="Goeker M."/>
        </authorList>
    </citation>
    <scope>NUCLEOTIDE SEQUENCE [LARGE SCALE GENOMIC DNA]</scope>
    <source>
        <strain evidence="2 5">DSM 28816</strain>
    </source>
</reference>
<reference evidence="3" key="3">
    <citation type="submission" date="2018-07" db="EMBL/GenBank/DDBJ databases">
        <authorList>
            <person name="Quirk P.G."/>
            <person name="Krulwich T.A."/>
        </authorList>
    </citation>
    <scope>NUCLEOTIDE SEQUENCE</scope>
    <source>
        <strain evidence="3">CCRI-19302</strain>
    </source>
</reference>
<keyword evidence="2" id="KW-0540">Nuclease</keyword>
<dbReference type="EMBL" id="QICS01000011">
    <property type="protein sequence ID" value="PXV86847.1"/>
    <property type="molecule type" value="Genomic_DNA"/>
</dbReference>
<keyword evidence="4" id="KW-1185">Reference proteome</keyword>